<dbReference type="EMBL" id="LQPN01000063">
    <property type="protein sequence ID" value="ORW41788.1"/>
    <property type="molecule type" value="Genomic_DNA"/>
</dbReference>
<protein>
    <submittedName>
        <fullName evidence="1">Uncharacterized protein</fullName>
    </submittedName>
</protein>
<reference evidence="1 2" key="1">
    <citation type="journal article" date="2015" name="Emerg. Microbes Infect.">
        <title>Characterization of 17 strains belonging to the Mycobacterium simiae complex and description of Mycobacterium paraense sp. nov.</title>
        <authorList>
            <person name="Fusco da Costa A.R."/>
            <person name="Fedrizzi T."/>
            <person name="Lopes M.L."/>
            <person name="Pecorari M."/>
            <person name="Oliveira da Costa W.L."/>
            <person name="Giacobazzi E."/>
            <person name="da Costa Bahia J.R."/>
            <person name="De Sanctis V."/>
            <person name="Batista Lima K.V."/>
            <person name="Bertorelli R."/>
            <person name="Grottola A."/>
            <person name="Fabio A."/>
            <person name="Mariottini A."/>
            <person name="Ferretti P."/>
            <person name="Di Leva F."/>
            <person name="Fregni Serpini G."/>
            <person name="Tagliazucchi S."/>
            <person name="Rumpianesi F."/>
            <person name="Jousson O."/>
            <person name="Segata N."/>
            <person name="Tortoli E."/>
        </authorList>
    </citation>
    <scope>NUCLEOTIDE SEQUENCE [LARGE SCALE GENOMIC DNA]</scope>
    <source>
        <strain evidence="1 2">IEC33</strain>
    </source>
</reference>
<accession>A0A1X2A6M0</accession>
<gene>
    <name evidence="1" type="ORF">AWB90_21225</name>
</gene>
<name>A0A1X2A6M0_9MYCO</name>
<organism evidence="1 2">
    <name type="scientific">Mycobacterium paraense</name>
    <dbReference type="NCBI Taxonomy" id="767916"/>
    <lineage>
        <taxon>Bacteria</taxon>
        <taxon>Bacillati</taxon>
        <taxon>Actinomycetota</taxon>
        <taxon>Actinomycetes</taxon>
        <taxon>Mycobacteriales</taxon>
        <taxon>Mycobacteriaceae</taxon>
        <taxon>Mycobacterium</taxon>
        <taxon>Mycobacterium simiae complex</taxon>
    </lineage>
</organism>
<sequence length="215" mass="23597">MTGAASQLLPLFPYHDAGAIVPTGSIMKGDPEDSAFGHFFHYNTVEEVAVTFGSNQAMLQTGQIFVTQQLHGVNSFLRDSADPEAFILITVTQHQAEEGDQAEAILFRCQKCSEQLVRFDYNASPKGVEGHDPTQWDGSSDDEVQMFPTIWGSNRAALEYEPEAARTCPKCGHVSPPHPHHKWGWNRYVAQVRTADSAKRALRAAAAAAQENKAV</sequence>
<evidence type="ECO:0000313" key="2">
    <source>
        <dbReference type="Proteomes" id="UP000193285"/>
    </source>
</evidence>
<proteinExistence type="predicted"/>
<dbReference type="Proteomes" id="UP000193285">
    <property type="component" value="Unassembled WGS sequence"/>
</dbReference>
<comment type="caution">
    <text evidence="1">The sequence shown here is derived from an EMBL/GenBank/DDBJ whole genome shotgun (WGS) entry which is preliminary data.</text>
</comment>
<dbReference type="AlphaFoldDB" id="A0A1X2A6M0"/>
<evidence type="ECO:0000313" key="1">
    <source>
        <dbReference type="EMBL" id="ORW41788.1"/>
    </source>
</evidence>